<dbReference type="PANTHER" id="PTHR34404">
    <property type="entry name" value="REGULATORY PROTEIN, FMDB FAMILY"/>
    <property type="match status" value="1"/>
</dbReference>
<feature type="domain" description="Putative regulatory protein FmdB zinc ribbon" evidence="2">
    <location>
        <begin position="1"/>
        <end position="42"/>
    </location>
</feature>
<reference evidence="3 4" key="1">
    <citation type="submission" date="2020-03" db="EMBL/GenBank/DDBJ databases">
        <title>Metabolic flexibility allows generalist bacteria to become dominant in a frequently disturbed ecosystem.</title>
        <authorList>
            <person name="Chen Y.-J."/>
            <person name="Leung P.M."/>
            <person name="Bay S.K."/>
            <person name="Hugenholtz P."/>
            <person name="Kessler A.J."/>
            <person name="Shelley G."/>
            <person name="Waite D.W."/>
            <person name="Cook P.L."/>
            <person name="Greening C."/>
        </authorList>
    </citation>
    <scope>NUCLEOTIDE SEQUENCE [LARGE SCALE GENOMIC DNA]</scope>
    <source>
        <strain evidence="3">SS_bin_28</strain>
    </source>
</reference>
<dbReference type="Pfam" id="PF09723">
    <property type="entry name" value="Zn_ribbon_8"/>
    <property type="match status" value="1"/>
</dbReference>
<dbReference type="AlphaFoldDB" id="A0A7Y2E747"/>
<evidence type="ECO:0000256" key="1">
    <source>
        <dbReference type="SAM" id="MobiDB-lite"/>
    </source>
</evidence>
<dbReference type="InterPro" id="IPR013429">
    <property type="entry name" value="Regulatory_FmdB_Zinc_ribbon"/>
</dbReference>
<name>A0A7Y2E747_UNCEI</name>
<sequence length="115" mass="13106">MPTYDYECPKCGHEFEKFQSMNDKPLKTCPECKSRRLKRLIGTGAGIIFKGSGFYETDYRSSEYKEAQKSEKRDGADTKEKTDKKEKTSDSGTKAKKETSSEKKPKAKKTSKKKS</sequence>
<proteinExistence type="predicted"/>
<dbReference type="EMBL" id="JABDJR010000254">
    <property type="protein sequence ID" value="NNF06421.1"/>
    <property type="molecule type" value="Genomic_DNA"/>
</dbReference>
<organism evidence="3 4">
    <name type="scientific">Eiseniibacteriota bacterium</name>
    <dbReference type="NCBI Taxonomy" id="2212470"/>
    <lineage>
        <taxon>Bacteria</taxon>
        <taxon>Candidatus Eiseniibacteriota</taxon>
    </lineage>
</organism>
<comment type="caution">
    <text evidence="3">The sequence shown here is derived from an EMBL/GenBank/DDBJ whole genome shotgun (WGS) entry which is preliminary data.</text>
</comment>
<evidence type="ECO:0000259" key="2">
    <source>
        <dbReference type="SMART" id="SM00834"/>
    </source>
</evidence>
<feature type="compositionally biased region" description="Basic residues" evidence="1">
    <location>
        <begin position="105"/>
        <end position="115"/>
    </location>
</feature>
<gene>
    <name evidence="3" type="ORF">HKN21_06645</name>
</gene>
<evidence type="ECO:0000313" key="3">
    <source>
        <dbReference type="EMBL" id="NNF06421.1"/>
    </source>
</evidence>
<dbReference type="SMART" id="SM00834">
    <property type="entry name" value="CxxC_CXXC_SSSS"/>
    <property type="match status" value="1"/>
</dbReference>
<accession>A0A7Y2E747</accession>
<dbReference type="Gene3D" id="2.20.28.30">
    <property type="entry name" value="RNA polymerase ii, chain L"/>
    <property type="match status" value="1"/>
</dbReference>
<feature type="compositionally biased region" description="Basic and acidic residues" evidence="1">
    <location>
        <begin position="61"/>
        <end position="104"/>
    </location>
</feature>
<dbReference type="PANTHER" id="PTHR34404:SF2">
    <property type="entry name" value="CONSERVED SERINE RICH PROTEIN"/>
    <property type="match status" value="1"/>
</dbReference>
<protein>
    <submittedName>
        <fullName evidence="3">Zinc ribbon domain-containing protein</fullName>
    </submittedName>
</protein>
<evidence type="ECO:0000313" key="4">
    <source>
        <dbReference type="Proteomes" id="UP000547674"/>
    </source>
</evidence>
<dbReference type="Proteomes" id="UP000547674">
    <property type="component" value="Unassembled WGS sequence"/>
</dbReference>
<dbReference type="NCBIfam" id="TIGR02605">
    <property type="entry name" value="CxxC_CxxC_SSSS"/>
    <property type="match status" value="1"/>
</dbReference>
<feature type="region of interest" description="Disordered" evidence="1">
    <location>
        <begin position="61"/>
        <end position="115"/>
    </location>
</feature>